<organism evidence="4 5">
    <name type="scientific">Nocardioides yefusunii</name>
    <dbReference type="NCBI Taxonomy" id="2500546"/>
    <lineage>
        <taxon>Bacteria</taxon>
        <taxon>Bacillati</taxon>
        <taxon>Actinomycetota</taxon>
        <taxon>Actinomycetes</taxon>
        <taxon>Propionibacteriales</taxon>
        <taxon>Nocardioidaceae</taxon>
        <taxon>Nocardioides</taxon>
    </lineage>
</organism>
<evidence type="ECO:0000259" key="2">
    <source>
        <dbReference type="Pfam" id="PF02550"/>
    </source>
</evidence>
<feature type="domain" description="Acetyl-CoA hydrolase/transferase N-terminal" evidence="2">
    <location>
        <begin position="11"/>
        <end position="221"/>
    </location>
</feature>
<dbReference type="Gene3D" id="3.30.750.70">
    <property type="entry name" value="4-hydroxybutyrate coenzyme like domains"/>
    <property type="match status" value="1"/>
</dbReference>
<keyword evidence="4" id="KW-0378">Hydrolase</keyword>
<dbReference type="InterPro" id="IPR037171">
    <property type="entry name" value="NagB/RpiA_transferase-like"/>
</dbReference>
<keyword evidence="5" id="KW-1185">Reference proteome</keyword>
<dbReference type="EMBL" id="JBHSQI010000005">
    <property type="protein sequence ID" value="MFC6153883.1"/>
    <property type="molecule type" value="Genomic_DNA"/>
</dbReference>
<dbReference type="NCBIfam" id="TIGR03458">
    <property type="entry name" value="YgfH_subfam"/>
    <property type="match status" value="1"/>
</dbReference>
<name>A0ABW1QXV5_9ACTN</name>
<dbReference type="Gene3D" id="3.40.1080.10">
    <property type="entry name" value="Glutaconate Coenzyme A-transferase"/>
    <property type="match status" value="1"/>
</dbReference>
<dbReference type="SUPFAM" id="SSF100950">
    <property type="entry name" value="NagB/RpiA/CoA transferase-like"/>
    <property type="match status" value="2"/>
</dbReference>
<proteinExistence type="inferred from homology"/>
<dbReference type="InterPro" id="IPR046433">
    <property type="entry name" value="ActCoA_hydro"/>
</dbReference>
<dbReference type="InterPro" id="IPR003702">
    <property type="entry name" value="ActCoA_hydro_N"/>
</dbReference>
<comment type="similarity">
    <text evidence="1">Belongs to the acetyl-CoA hydrolase/transferase family.</text>
</comment>
<evidence type="ECO:0000256" key="1">
    <source>
        <dbReference type="ARBA" id="ARBA00009632"/>
    </source>
</evidence>
<comment type="caution">
    <text evidence="4">The sequence shown here is derived from an EMBL/GenBank/DDBJ whole genome shotgun (WGS) entry which is preliminary data.</text>
</comment>
<dbReference type="PANTHER" id="PTHR43609:SF1">
    <property type="entry name" value="ACETYL-COA HYDROLASE"/>
    <property type="match status" value="1"/>
</dbReference>
<accession>A0ABW1QXV5</accession>
<dbReference type="RefSeq" id="WP_206611339.1">
    <property type="nucleotide sequence ID" value="NZ_CP034929.1"/>
</dbReference>
<dbReference type="Gene3D" id="3.40.1080.20">
    <property type="entry name" value="Acetyl-CoA hydrolase/transferase C-terminal domain"/>
    <property type="match status" value="1"/>
</dbReference>
<protein>
    <submittedName>
        <fullName evidence="4">Acetyl-CoA hydrolase/transferase family protein</fullName>
    </submittedName>
</protein>
<dbReference type="Pfam" id="PF13336">
    <property type="entry name" value="AcetylCoA_hyd_C"/>
    <property type="match status" value="1"/>
</dbReference>
<feature type="domain" description="Acetyl-CoA hydrolase/transferase C-terminal" evidence="3">
    <location>
        <begin position="322"/>
        <end position="468"/>
    </location>
</feature>
<reference evidence="5" key="1">
    <citation type="journal article" date="2019" name="Int. J. Syst. Evol. Microbiol.">
        <title>The Global Catalogue of Microorganisms (GCM) 10K type strain sequencing project: providing services to taxonomists for standard genome sequencing and annotation.</title>
        <authorList>
            <consortium name="The Broad Institute Genomics Platform"/>
            <consortium name="The Broad Institute Genome Sequencing Center for Infectious Disease"/>
            <person name="Wu L."/>
            <person name="Ma J."/>
        </authorList>
    </citation>
    <scope>NUCLEOTIDE SEQUENCE [LARGE SCALE GENOMIC DNA]</scope>
    <source>
        <strain evidence="5">DFY28</strain>
    </source>
</reference>
<evidence type="ECO:0000259" key="3">
    <source>
        <dbReference type="Pfam" id="PF13336"/>
    </source>
</evidence>
<evidence type="ECO:0000313" key="4">
    <source>
        <dbReference type="EMBL" id="MFC6153883.1"/>
    </source>
</evidence>
<dbReference type="GO" id="GO:0016787">
    <property type="term" value="F:hydrolase activity"/>
    <property type="evidence" value="ECO:0007669"/>
    <property type="project" value="UniProtKB-KW"/>
</dbReference>
<dbReference type="InterPro" id="IPR017821">
    <property type="entry name" value="Succinate_CoA_transferase"/>
</dbReference>
<gene>
    <name evidence="4" type="ORF">ACFPWU_09460</name>
</gene>
<sequence length="506" mass="55205">MSERISCSVLQNKVMSAEQAATFIQAGDRVGMSGFTGAGCPKELPTAIAERAKAHHARGDEFRIDLWTGASTSPVVDGVLAEAHALNRRLPYASDPTLRRAINSGEVDYLDPHLSHSAQHMWFGFYGNLDVAVIEVAAILPDGRLVPSSSVGNNKTWLDQADKVIIEVNDWQPRAFEGFHDVYYKTALPPHRQPIPLTQVDQLIGEPYLRVDLDKVVAVVETHAPDRNSPFAPIDAASTAIGEHVVDFLRHEVAAGRMPASLLPIQSGVGNVANAVLAGLGNSEFNGLSAYTEVLQDGMLDLLDDGTLAFASATSFGLSDLGAERFNRDIEKYRGKLVLRAEEISNHPELIRRLGLICMNGMIEADIYGHVNSTHVMGSQMMNGIGGSGDFTRNAFLNMFLSPSTAKNGSISTIVPMASHVDHTEHDVMVIVTEQGLADLRGLSPRRRARVVIENCAHPDYKDALLDYVERAEKARPNALHTPHLLDEALSWHQRFVDTGTMQKQA</sequence>
<dbReference type="InterPro" id="IPR026888">
    <property type="entry name" value="AcetylCoA_hyd_C"/>
</dbReference>
<dbReference type="Pfam" id="PF02550">
    <property type="entry name" value="AcetylCoA_hydro"/>
    <property type="match status" value="1"/>
</dbReference>
<evidence type="ECO:0000313" key="5">
    <source>
        <dbReference type="Proteomes" id="UP001596098"/>
    </source>
</evidence>
<dbReference type="Proteomes" id="UP001596098">
    <property type="component" value="Unassembled WGS sequence"/>
</dbReference>
<dbReference type="PANTHER" id="PTHR43609">
    <property type="entry name" value="ACETYL-COA HYDROLASE"/>
    <property type="match status" value="1"/>
</dbReference>
<dbReference type="InterPro" id="IPR038460">
    <property type="entry name" value="AcetylCoA_hyd_C_sf"/>
</dbReference>